<name>A0A0E9X1K0_ANGAN</name>
<feature type="region of interest" description="Disordered" evidence="1">
    <location>
        <begin position="21"/>
        <end position="65"/>
    </location>
</feature>
<evidence type="ECO:0000256" key="1">
    <source>
        <dbReference type="SAM" id="MobiDB-lite"/>
    </source>
</evidence>
<sequence>MERRGKGEGIEVGALIDRGGEERGAGWRKRHKIRQSPQIGGQGFGGKSGSLWKRTLDRKKMVGDE</sequence>
<reference evidence="2" key="1">
    <citation type="submission" date="2014-11" db="EMBL/GenBank/DDBJ databases">
        <authorList>
            <person name="Amaro Gonzalez C."/>
        </authorList>
    </citation>
    <scope>NUCLEOTIDE SEQUENCE</scope>
</reference>
<dbReference type="AlphaFoldDB" id="A0A0E9X1K0"/>
<organism evidence="2">
    <name type="scientific">Anguilla anguilla</name>
    <name type="common">European freshwater eel</name>
    <name type="synonym">Muraena anguilla</name>
    <dbReference type="NCBI Taxonomy" id="7936"/>
    <lineage>
        <taxon>Eukaryota</taxon>
        <taxon>Metazoa</taxon>
        <taxon>Chordata</taxon>
        <taxon>Craniata</taxon>
        <taxon>Vertebrata</taxon>
        <taxon>Euteleostomi</taxon>
        <taxon>Actinopterygii</taxon>
        <taxon>Neopterygii</taxon>
        <taxon>Teleostei</taxon>
        <taxon>Anguilliformes</taxon>
        <taxon>Anguillidae</taxon>
        <taxon>Anguilla</taxon>
    </lineage>
</organism>
<dbReference type="EMBL" id="GBXM01012994">
    <property type="protein sequence ID" value="JAH95583.1"/>
    <property type="molecule type" value="Transcribed_RNA"/>
</dbReference>
<accession>A0A0E9X1K0</accession>
<feature type="compositionally biased region" description="Basic and acidic residues" evidence="1">
    <location>
        <begin position="54"/>
        <end position="65"/>
    </location>
</feature>
<proteinExistence type="predicted"/>
<protein>
    <submittedName>
        <fullName evidence="2">Uncharacterized protein</fullName>
    </submittedName>
</protein>
<reference evidence="2" key="2">
    <citation type="journal article" date="2015" name="Fish Shellfish Immunol.">
        <title>Early steps in the European eel (Anguilla anguilla)-Vibrio vulnificus interaction in the gills: Role of the RtxA13 toxin.</title>
        <authorList>
            <person name="Callol A."/>
            <person name="Pajuelo D."/>
            <person name="Ebbesson L."/>
            <person name="Teles M."/>
            <person name="MacKenzie S."/>
            <person name="Amaro C."/>
        </authorList>
    </citation>
    <scope>NUCLEOTIDE SEQUENCE</scope>
</reference>
<evidence type="ECO:0000313" key="2">
    <source>
        <dbReference type="EMBL" id="JAH95583.1"/>
    </source>
</evidence>